<dbReference type="EMBL" id="FPIZ01000049">
    <property type="protein sequence ID" value="SFW90429.1"/>
    <property type="molecule type" value="Genomic_DNA"/>
</dbReference>
<sequence>MKKYIIITTFIAAIVGCKRKTADHAQKRDNDVSTYAISNLATDTVKQNGTILSIHLNGKIQAAEDKLVNIFPMISGITESIKIQQGDHVGKDQVLATLQSAEIAGFNKDAVISQANLNNTRREMEISEDLYKSGLSSLKEVEQLRGEYQKAMAENKQSLAVLKMNRSGQKQTYEIRTPLSGFVIGKNISTGTQVRSDNTQSLFTIADLSKVNVVFNIYESDISSVHQGDSVRITTLSYPDKIFEGKIEKIYNQIDQESTVIKAKAVINNPGFILKPGMFANVEVISHQSNILPYINANNIIFDKNHNYVLVKESSDKVRIQQVELGKRVEDRVYILSGLKAGERIIASRQVYLYQALKR</sequence>
<dbReference type="SUPFAM" id="SSF111369">
    <property type="entry name" value="HlyD-like secretion proteins"/>
    <property type="match status" value="1"/>
</dbReference>
<dbReference type="InterPro" id="IPR058627">
    <property type="entry name" value="MdtA-like_C"/>
</dbReference>
<feature type="domain" description="CusB-like beta-barrel" evidence="3">
    <location>
        <begin position="213"/>
        <end position="286"/>
    </location>
</feature>
<dbReference type="Pfam" id="PF25973">
    <property type="entry name" value="BSH_CzcB"/>
    <property type="match status" value="1"/>
</dbReference>
<feature type="domain" description="CzcB-like barrel-sandwich hybrid" evidence="5">
    <location>
        <begin position="67"/>
        <end position="207"/>
    </location>
</feature>
<dbReference type="GO" id="GO:0030313">
    <property type="term" value="C:cell envelope"/>
    <property type="evidence" value="ECO:0007669"/>
    <property type="project" value="TreeGrafter"/>
</dbReference>
<dbReference type="RefSeq" id="WP_072366597.1">
    <property type="nucleotide sequence ID" value="NZ_CP139972.1"/>
</dbReference>
<dbReference type="Proteomes" id="UP001326715">
    <property type="component" value="Chromosome"/>
</dbReference>
<reference evidence="7 9" key="2">
    <citation type="submission" date="2023-11" db="EMBL/GenBank/DDBJ databases">
        <title>MicrobeMod: A computational toolkit for identifying prokaryotic methylation and restriction-modification with nanopore sequencing.</title>
        <authorList>
            <person name="Crits-Christoph A."/>
            <person name="Kang S.C."/>
            <person name="Lee H."/>
            <person name="Ostrov N."/>
        </authorList>
    </citation>
    <scope>NUCLEOTIDE SEQUENCE [LARGE SCALE GENOMIC DNA]</scope>
    <source>
        <strain evidence="7 9">ATCC 23090</strain>
    </source>
</reference>
<dbReference type="FunFam" id="2.40.30.170:FF:000010">
    <property type="entry name" value="Efflux RND transporter periplasmic adaptor subunit"/>
    <property type="match status" value="1"/>
</dbReference>
<dbReference type="InterPro" id="IPR058792">
    <property type="entry name" value="Beta-barrel_RND_2"/>
</dbReference>
<dbReference type="Gene3D" id="2.40.30.170">
    <property type="match status" value="1"/>
</dbReference>
<keyword evidence="2" id="KW-0813">Transport</keyword>
<reference evidence="6 8" key="1">
    <citation type="submission" date="2016-11" db="EMBL/GenBank/DDBJ databases">
        <authorList>
            <person name="Jaros S."/>
            <person name="Januszkiewicz K."/>
            <person name="Wedrychowicz H."/>
        </authorList>
    </citation>
    <scope>NUCLEOTIDE SEQUENCE [LARGE SCALE GENOMIC DNA]</scope>
    <source>
        <strain evidence="6 8">DSM 784</strain>
    </source>
</reference>
<gene>
    <name evidence="6" type="ORF">SAMN05661012_06611</name>
    <name evidence="7" type="ORF">SR876_03395</name>
</gene>
<evidence type="ECO:0000313" key="7">
    <source>
        <dbReference type="EMBL" id="WQG90528.1"/>
    </source>
</evidence>
<dbReference type="AlphaFoldDB" id="A0A1K1T2X7"/>
<dbReference type="NCBIfam" id="TIGR01730">
    <property type="entry name" value="RND_mfp"/>
    <property type="match status" value="1"/>
</dbReference>
<comment type="similarity">
    <text evidence="1">Belongs to the membrane fusion protein (MFP) (TC 8.A.1) family.</text>
</comment>
<dbReference type="Gene3D" id="2.40.420.20">
    <property type="match status" value="1"/>
</dbReference>
<dbReference type="GO" id="GO:0016020">
    <property type="term" value="C:membrane"/>
    <property type="evidence" value="ECO:0007669"/>
    <property type="project" value="InterPro"/>
</dbReference>
<name>A0A1K1T2X7_9BACT</name>
<dbReference type="Proteomes" id="UP000183788">
    <property type="component" value="Unassembled WGS sequence"/>
</dbReference>
<evidence type="ECO:0000259" key="3">
    <source>
        <dbReference type="Pfam" id="PF25954"/>
    </source>
</evidence>
<evidence type="ECO:0000259" key="4">
    <source>
        <dbReference type="Pfam" id="PF25967"/>
    </source>
</evidence>
<organism evidence="6 8">
    <name type="scientific">Chitinophaga sancti</name>
    <dbReference type="NCBI Taxonomy" id="1004"/>
    <lineage>
        <taxon>Bacteria</taxon>
        <taxon>Pseudomonadati</taxon>
        <taxon>Bacteroidota</taxon>
        <taxon>Chitinophagia</taxon>
        <taxon>Chitinophagales</taxon>
        <taxon>Chitinophagaceae</taxon>
        <taxon>Chitinophaga</taxon>
    </lineage>
</organism>
<dbReference type="GO" id="GO:0015679">
    <property type="term" value="P:plasma membrane copper ion transport"/>
    <property type="evidence" value="ECO:0007669"/>
    <property type="project" value="TreeGrafter"/>
</dbReference>
<dbReference type="OrthoDB" id="9806939at2"/>
<dbReference type="InterPro" id="IPR006143">
    <property type="entry name" value="RND_pump_MFP"/>
</dbReference>
<evidence type="ECO:0000256" key="1">
    <source>
        <dbReference type="ARBA" id="ARBA00009477"/>
    </source>
</evidence>
<dbReference type="InterPro" id="IPR058647">
    <property type="entry name" value="BSH_CzcB-like"/>
</dbReference>
<protein>
    <submittedName>
        <fullName evidence="7">Efflux RND transporter periplasmic adaptor subunit</fullName>
    </submittedName>
    <submittedName>
        <fullName evidence="6">Membrane fusion protein, cobalt-zinc-cadmium efflux system</fullName>
    </submittedName>
</protein>
<dbReference type="PANTHER" id="PTHR30097">
    <property type="entry name" value="CATION EFFLUX SYSTEM PROTEIN CUSB"/>
    <property type="match status" value="1"/>
</dbReference>
<dbReference type="Pfam" id="PF25954">
    <property type="entry name" value="Beta-barrel_RND_2"/>
    <property type="match status" value="1"/>
</dbReference>
<proteinExistence type="inferred from homology"/>
<dbReference type="PANTHER" id="PTHR30097:SF4">
    <property type="entry name" value="SLR6042 PROTEIN"/>
    <property type="match status" value="1"/>
</dbReference>
<evidence type="ECO:0000259" key="5">
    <source>
        <dbReference type="Pfam" id="PF25973"/>
    </source>
</evidence>
<keyword evidence="9" id="KW-1185">Reference proteome</keyword>
<dbReference type="InterPro" id="IPR051909">
    <property type="entry name" value="MFP_Cation_Efflux"/>
</dbReference>
<dbReference type="Pfam" id="PF25967">
    <property type="entry name" value="RND-MFP_C"/>
    <property type="match status" value="1"/>
</dbReference>
<feature type="domain" description="Multidrug resistance protein MdtA-like C-terminal permuted SH3" evidence="4">
    <location>
        <begin position="306"/>
        <end position="349"/>
    </location>
</feature>
<accession>A0A1K1T2X7</accession>
<dbReference type="PROSITE" id="PS51257">
    <property type="entry name" value="PROKAR_LIPOPROTEIN"/>
    <property type="match status" value="1"/>
</dbReference>
<dbReference type="Gene3D" id="2.40.50.100">
    <property type="match status" value="1"/>
</dbReference>
<dbReference type="GO" id="GO:0060003">
    <property type="term" value="P:copper ion export"/>
    <property type="evidence" value="ECO:0007669"/>
    <property type="project" value="TreeGrafter"/>
</dbReference>
<dbReference type="GO" id="GO:0022857">
    <property type="term" value="F:transmembrane transporter activity"/>
    <property type="evidence" value="ECO:0007669"/>
    <property type="project" value="InterPro"/>
</dbReference>
<dbReference type="STRING" id="1004.SAMN05661012_06611"/>
<evidence type="ECO:0000313" key="6">
    <source>
        <dbReference type="EMBL" id="SFW90429.1"/>
    </source>
</evidence>
<dbReference type="EMBL" id="CP140154">
    <property type="protein sequence ID" value="WQG90528.1"/>
    <property type="molecule type" value="Genomic_DNA"/>
</dbReference>
<evidence type="ECO:0000256" key="2">
    <source>
        <dbReference type="ARBA" id="ARBA00022448"/>
    </source>
</evidence>
<evidence type="ECO:0000313" key="8">
    <source>
        <dbReference type="Proteomes" id="UP000183788"/>
    </source>
</evidence>
<evidence type="ECO:0000313" key="9">
    <source>
        <dbReference type="Proteomes" id="UP001326715"/>
    </source>
</evidence>